<dbReference type="Pfam" id="PF15880">
    <property type="entry name" value="NDUFV3"/>
    <property type="match status" value="1"/>
</dbReference>
<evidence type="ECO:0000256" key="1">
    <source>
        <dbReference type="SAM" id="MobiDB-lite"/>
    </source>
</evidence>
<feature type="compositionally biased region" description="Low complexity" evidence="1">
    <location>
        <begin position="110"/>
        <end position="120"/>
    </location>
</feature>
<feature type="region of interest" description="Disordered" evidence="1">
    <location>
        <begin position="36"/>
        <end position="55"/>
    </location>
</feature>
<evidence type="ECO:0000313" key="2">
    <source>
        <dbReference type="Proteomes" id="UP000695026"/>
    </source>
</evidence>
<keyword evidence="2" id="KW-1185">Reference proteome</keyword>
<dbReference type="RefSeq" id="XP_025026698.1">
    <property type="nucleotide sequence ID" value="XM_025170930.1"/>
</dbReference>
<dbReference type="OMA" id="MFPQKAQ"/>
<feature type="compositionally biased region" description="Polar residues" evidence="1">
    <location>
        <begin position="198"/>
        <end position="216"/>
    </location>
</feature>
<sequence>MAVFLLIGCGRVAAFKALSLQAWGLRSLPSIYLCTKPDDSEKGSPKDKGEVITNSKPDAAVKLTDEDLRKFLAKKTLVMFPQKAQFPFEREPVFSSTEGLGKKSADEESFSSSSSGSDSSSDSEDDDFKEKPHRQKELCWTTDNKQLESDIMKTASKQRPKETYLKSKNSGIVIAESQKLTEVLSERLEVSLSKADPQRTQVVPPQNISQNLGQDKSITKEVQKTEMQDRISEEPGAEVSREIVPVIESTLKEEIIPEAGAQIEEQSTPQEAKPSPEIVEETYDISTYKNLQHHEYQPFTFVDFDVLLSKFRLPQPSSGRLSPRH</sequence>
<name>A0A9F5IZN0_PYTBI</name>
<feature type="region of interest" description="Disordered" evidence="1">
    <location>
        <begin position="192"/>
        <end position="220"/>
    </location>
</feature>
<dbReference type="KEGG" id="pbi:103067100"/>
<evidence type="ECO:0000313" key="3">
    <source>
        <dbReference type="RefSeq" id="XP_025026698.1"/>
    </source>
</evidence>
<protein>
    <submittedName>
        <fullName evidence="3">NADH dehydrogenase [ubiquinone] flavoprotein 3, mitochondrial</fullName>
    </submittedName>
</protein>
<dbReference type="GO" id="GO:0045271">
    <property type="term" value="C:respiratory chain complex I"/>
    <property type="evidence" value="ECO:0007669"/>
    <property type="project" value="InterPro"/>
</dbReference>
<feature type="compositionally biased region" description="Basic and acidic residues" evidence="1">
    <location>
        <begin position="36"/>
        <end position="50"/>
    </location>
</feature>
<proteinExistence type="predicted"/>
<dbReference type="GO" id="GO:0042775">
    <property type="term" value="P:mitochondrial ATP synthesis coupled electron transport"/>
    <property type="evidence" value="ECO:0007669"/>
    <property type="project" value="TreeGrafter"/>
</dbReference>
<dbReference type="GeneID" id="103067100"/>
<reference evidence="3" key="1">
    <citation type="submission" date="2025-08" db="UniProtKB">
        <authorList>
            <consortium name="RefSeq"/>
        </authorList>
    </citation>
    <scope>IDENTIFICATION</scope>
    <source>
        <tissue evidence="3">Liver</tissue>
    </source>
</reference>
<dbReference type="PANTHER" id="PTHR17117:SF3">
    <property type="entry name" value="NADH DEHYDROGENASE [UBIQUINONE] FLAVOPROTEIN 3, MITOCHONDRIAL"/>
    <property type="match status" value="1"/>
</dbReference>
<accession>A0A9F5IZN0</accession>
<dbReference type="PANTHER" id="PTHR17117">
    <property type="entry name" value="NADH-UBIQUINONE OXIDOREDUCTASE"/>
    <property type="match status" value="1"/>
</dbReference>
<dbReference type="GO" id="GO:0005739">
    <property type="term" value="C:mitochondrion"/>
    <property type="evidence" value="ECO:0007669"/>
    <property type="project" value="InterPro"/>
</dbReference>
<organism evidence="2 3">
    <name type="scientific">Python bivittatus</name>
    <name type="common">Burmese python</name>
    <name type="synonym">Python molurus bivittatus</name>
    <dbReference type="NCBI Taxonomy" id="176946"/>
    <lineage>
        <taxon>Eukaryota</taxon>
        <taxon>Metazoa</taxon>
        <taxon>Chordata</taxon>
        <taxon>Craniata</taxon>
        <taxon>Vertebrata</taxon>
        <taxon>Euteleostomi</taxon>
        <taxon>Lepidosauria</taxon>
        <taxon>Squamata</taxon>
        <taxon>Bifurcata</taxon>
        <taxon>Unidentata</taxon>
        <taxon>Episquamata</taxon>
        <taxon>Toxicofera</taxon>
        <taxon>Serpentes</taxon>
        <taxon>Henophidia</taxon>
        <taxon>Pythonidae</taxon>
        <taxon>Python</taxon>
    </lineage>
</organism>
<dbReference type="Proteomes" id="UP000695026">
    <property type="component" value="Unplaced"/>
</dbReference>
<feature type="region of interest" description="Disordered" evidence="1">
    <location>
        <begin position="258"/>
        <end position="277"/>
    </location>
</feature>
<dbReference type="InterPro" id="IPR026193">
    <property type="entry name" value="NDUFV3"/>
</dbReference>
<feature type="region of interest" description="Disordered" evidence="1">
    <location>
        <begin position="91"/>
        <end position="164"/>
    </location>
</feature>
<gene>
    <name evidence="3" type="primary">NDUFV3</name>
</gene>
<dbReference type="AlphaFoldDB" id="A0A9F5IZN0"/>
<dbReference type="CTD" id="4731"/>
<dbReference type="OrthoDB" id="6161911at2759"/>